<sequence length="401" mass="41879">MNAPTIRPLTSDETRALTAARLVALEHVPYFAAALFAVRPVAAEGLGTFAVDGQWRLYIDPQTLREWGPQLSGGVLAHEVSHLLRDHAGRAQARGAQRDHVRWNYATDAAINDDLVAARIPLPEGAVTPEALGLSPNGIEEAYYAAIAPQDPEDEGGCGSGAGDPSPSWELDGAAPAAPGLSPARAAITRKRVAQQVLDASSKGRGTVPAGLRRWADDALSPRPLPWKQVLSGIVRRAAALTSGRVTYTYSRPGRRHLPGIVTPALRAPRVQVGVVVDTSGSMRPDDLGAAINEVSGIVKAVGGGVQVITCDAEAGAAQLVRSARDLNLTGGGGTDMRVGIAAAEALRERPDVVVVLTDGMTPWPDRPTRARLIVVVIGGYSTANVPAWATPLAVPTLTAA</sequence>
<evidence type="ECO:0008006" key="6">
    <source>
        <dbReference type="Google" id="ProtNLM"/>
    </source>
</evidence>
<organism evidence="4 5">
    <name type="scientific">Cellulosimicrobium funkei</name>
    <dbReference type="NCBI Taxonomy" id="264251"/>
    <lineage>
        <taxon>Bacteria</taxon>
        <taxon>Bacillati</taxon>
        <taxon>Actinomycetota</taxon>
        <taxon>Actinomycetes</taxon>
        <taxon>Micrococcales</taxon>
        <taxon>Promicromonosporaceae</taxon>
        <taxon>Cellulosimicrobium</taxon>
    </lineage>
</organism>
<evidence type="ECO:0000259" key="3">
    <source>
        <dbReference type="Pfam" id="PF13203"/>
    </source>
</evidence>
<dbReference type="GeneID" id="95686445"/>
<dbReference type="RefSeq" id="WP_061269120.1">
    <property type="nucleotide sequence ID" value="NZ_SOZH01000012.1"/>
</dbReference>
<gene>
    <name evidence="4" type="ORF">E1O70_18335</name>
</gene>
<reference evidence="4 5" key="1">
    <citation type="submission" date="2019-03" db="EMBL/GenBank/DDBJ databases">
        <title>Cellulosimicrobium funkei JCM14302 Assembly.</title>
        <authorList>
            <person name="Dou T."/>
        </authorList>
    </citation>
    <scope>NUCLEOTIDE SEQUENCE [LARGE SCALE GENOMIC DNA]</scope>
    <source>
        <strain evidence="4 5">JCM 14302</strain>
    </source>
</reference>
<evidence type="ECO:0000313" key="4">
    <source>
        <dbReference type="EMBL" id="TFF04405.1"/>
    </source>
</evidence>
<dbReference type="Pfam" id="PF09967">
    <property type="entry name" value="DUF2201"/>
    <property type="match status" value="1"/>
</dbReference>
<dbReference type="SUPFAM" id="SSF53300">
    <property type="entry name" value="vWA-like"/>
    <property type="match status" value="1"/>
</dbReference>
<dbReference type="InterPro" id="IPR025154">
    <property type="entry name" value="Put_metallopeptidase_dom"/>
</dbReference>
<feature type="region of interest" description="Disordered" evidence="1">
    <location>
        <begin position="150"/>
        <end position="181"/>
    </location>
</feature>
<comment type="caution">
    <text evidence="4">The sequence shown here is derived from an EMBL/GenBank/DDBJ whole genome shotgun (WGS) entry which is preliminary data.</text>
</comment>
<dbReference type="Gene3D" id="3.40.50.410">
    <property type="entry name" value="von Willebrand factor, type A domain"/>
    <property type="match status" value="1"/>
</dbReference>
<proteinExistence type="predicted"/>
<dbReference type="PANTHER" id="PTHR38730">
    <property type="entry name" value="SLL7028 PROTEIN"/>
    <property type="match status" value="1"/>
</dbReference>
<evidence type="ECO:0000256" key="1">
    <source>
        <dbReference type="SAM" id="MobiDB-lite"/>
    </source>
</evidence>
<evidence type="ECO:0000313" key="5">
    <source>
        <dbReference type="Proteomes" id="UP000298003"/>
    </source>
</evidence>
<dbReference type="InterPro" id="IPR018698">
    <property type="entry name" value="VWA-like_dom"/>
</dbReference>
<protein>
    <recommendedName>
        <fullName evidence="6">VWA domain-containing protein</fullName>
    </recommendedName>
</protein>
<dbReference type="Proteomes" id="UP000298003">
    <property type="component" value="Unassembled WGS sequence"/>
</dbReference>
<keyword evidence="5" id="KW-1185">Reference proteome</keyword>
<dbReference type="Pfam" id="PF13203">
    <property type="entry name" value="DUF2201_N"/>
    <property type="match status" value="1"/>
</dbReference>
<dbReference type="EMBL" id="SOZH01000012">
    <property type="protein sequence ID" value="TFF04405.1"/>
    <property type="molecule type" value="Genomic_DNA"/>
</dbReference>
<evidence type="ECO:0000259" key="2">
    <source>
        <dbReference type="Pfam" id="PF09967"/>
    </source>
</evidence>
<name>A0A4Y8QXW2_9MICO</name>
<feature type="domain" description="Putative metallopeptidase" evidence="3">
    <location>
        <begin position="14"/>
        <end position="259"/>
    </location>
</feature>
<dbReference type="AlphaFoldDB" id="A0A4Y8QXW2"/>
<feature type="domain" description="VWA-like" evidence="2">
    <location>
        <begin position="274"/>
        <end position="391"/>
    </location>
</feature>
<dbReference type="PANTHER" id="PTHR38730:SF1">
    <property type="entry name" value="SLL7028 PROTEIN"/>
    <property type="match status" value="1"/>
</dbReference>
<accession>A0A4Y8QXW2</accession>
<dbReference type="CDD" id="cd00198">
    <property type="entry name" value="vWFA"/>
    <property type="match status" value="1"/>
</dbReference>
<dbReference type="InterPro" id="IPR036465">
    <property type="entry name" value="vWFA_dom_sf"/>
</dbReference>